<comment type="caution">
    <text evidence="1">The sequence shown here is derived from an EMBL/GenBank/DDBJ whole genome shotgun (WGS) entry which is preliminary data.</text>
</comment>
<keyword evidence="2" id="KW-1185">Reference proteome</keyword>
<evidence type="ECO:0000313" key="1">
    <source>
        <dbReference type="EMBL" id="THJ75386.1"/>
    </source>
</evidence>
<dbReference type="RefSeq" id="WP_136447274.1">
    <property type="nucleotide sequence ID" value="NZ_SSXH01000086.1"/>
</dbReference>
<evidence type="ECO:0000313" key="2">
    <source>
        <dbReference type="Proteomes" id="UP000305282"/>
    </source>
</evidence>
<dbReference type="OrthoDB" id="9936031at2"/>
<accession>A0A4S5ESK9</accession>
<dbReference type="Proteomes" id="UP000305282">
    <property type="component" value="Unassembled WGS sequence"/>
</dbReference>
<gene>
    <name evidence="1" type="ORF">E7Y31_05825</name>
</gene>
<sequence>MGRTQTLARAPRPWVERVKARHARRRALYDREMARARRPTDQLGVATDYLRGALRDAPPAAAGREVDLLIRAVREAVVRLHEAELRAQP</sequence>
<organism evidence="1 2">
    <name type="scientific">Candidatus Frankia alpina</name>
    <dbReference type="NCBI Taxonomy" id="2699483"/>
    <lineage>
        <taxon>Bacteria</taxon>
        <taxon>Bacillati</taxon>
        <taxon>Actinomycetota</taxon>
        <taxon>Actinomycetes</taxon>
        <taxon>Frankiales</taxon>
        <taxon>Frankiaceae</taxon>
        <taxon>Frankia</taxon>
    </lineage>
</organism>
<reference evidence="1 2" key="1">
    <citation type="submission" date="2019-04" db="EMBL/GenBank/DDBJ databases">
        <title>Draft genome sequences for three unisolated Alnus-infective Frankia Sp+ strains, AgTrS, AiOr and AvVan, the first sequenced Frankia strains able to sporulate in-planta.</title>
        <authorList>
            <person name="Bethencourt L."/>
            <person name="Vautrin F."/>
            <person name="Taib N."/>
            <person name="Dubost A."/>
            <person name="Castro-Garcia L."/>
            <person name="Imbaud O."/>
            <person name="Abrouk D."/>
            <person name="Fournier P."/>
            <person name="Briolay J."/>
            <person name="Nguyen A."/>
            <person name="Normand P."/>
            <person name="Fernandez M.P."/>
            <person name="Brochier-Armanet C."/>
            <person name="Herrera-Belaroussi A."/>
        </authorList>
    </citation>
    <scope>NUCLEOTIDE SEQUENCE [LARGE SCALE GENOMIC DNA]</scope>
    <source>
        <strain evidence="1 2">AvVan</strain>
    </source>
</reference>
<dbReference type="AlphaFoldDB" id="A0A4S5ESK9"/>
<protein>
    <submittedName>
        <fullName evidence="1">Uncharacterized protein</fullName>
    </submittedName>
</protein>
<proteinExistence type="predicted"/>
<name>A0A4S5ESK9_9ACTN</name>
<dbReference type="EMBL" id="SSXH01000086">
    <property type="protein sequence ID" value="THJ75386.1"/>
    <property type="molecule type" value="Genomic_DNA"/>
</dbReference>